<accession>A0A8B8ME83</accession>
<dbReference type="Pfam" id="PF25896">
    <property type="entry name" value="HTH_AT3G52170"/>
    <property type="match status" value="1"/>
</dbReference>
<feature type="compositionally biased region" description="Basic and acidic residues" evidence="1">
    <location>
        <begin position="402"/>
        <end position="417"/>
    </location>
</feature>
<evidence type="ECO:0000256" key="1">
    <source>
        <dbReference type="SAM" id="MobiDB-lite"/>
    </source>
</evidence>
<dbReference type="OrthoDB" id="787154at2759"/>
<dbReference type="RefSeq" id="XP_027367006.1">
    <property type="nucleotide sequence ID" value="XM_027511205.1"/>
</dbReference>
<feature type="region of interest" description="Disordered" evidence="1">
    <location>
        <begin position="396"/>
        <end position="419"/>
    </location>
</feature>
<dbReference type="InterPro" id="IPR058942">
    <property type="entry name" value="AT3G52170-like"/>
</dbReference>
<feature type="region of interest" description="Disordered" evidence="1">
    <location>
        <begin position="122"/>
        <end position="149"/>
    </location>
</feature>
<sequence>MIGVWYLQVDTVQVVPNMMYSIKGGLGQTFALAKHNESEGRKTRIRRSKEERKAMVESFIKKYQDSNNGNFPSLNLTHKEVGGSFYTVREIVRDIIQENRVLGPAKFTLEELKTDQFFEQNPLGSIARDPQPSLAASSNENHPEPNKLQDAHSKMISICDGSYAAAEAQVVDKGHIMSVGHVDVTNKEPIEVTVVSDGYDTGDKHPIGEKGHAINVSQGAVANNESFEATVVSDGCCTGAEHKIVDRGNFLNGGQVDMINKESNETAISEMQVSDPTTLKQNVEQELGAATTPTAKVTAVTEDLIVETFPLRPVARTTSGIEGLGELRDSSSSTENGIEVLELEHDEKSELNGMQPPKNSNLLDEKFEVAPGNQILKDISNTGHDKEETIGVTLDDSANHSTHKDDFGHQFEDRTDSQVRVSHQNTKTFESINQSQTTDVAKTSVQTKNPSKTNQSSDEEGLCKADKHRVDGQLCGNSQRRSNTTVDRINLESWDGAARNSKPNPLLAVLKVFVDAFVKFWST</sequence>
<reference evidence="3" key="1">
    <citation type="journal article" date="2019" name="Toxins">
        <title>Detection of Abrin-Like and Prepropulchellin-Like Toxin Genes and Transcripts Using Whole Genome Sequencing and Full-Length Transcript Sequencing of Abrus precatorius.</title>
        <authorList>
            <person name="Hovde B.T."/>
            <person name="Daligault H.E."/>
            <person name="Hanschen E.R."/>
            <person name="Kunde Y.A."/>
            <person name="Johnson M.B."/>
            <person name="Starkenburg S.R."/>
            <person name="Johnson S.L."/>
        </authorList>
    </citation>
    <scope>NUCLEOTIDE SEQUENCE [LARGE SCALE GENOMIC DNA]</scope>
</reference>
<evidence type="ECO:0000313" key="3">
    <source>
        <dbReference type="Proteomes" id="UP000694853"/>
    </source>
</evidence>
<evidence type="ECO:0000313" key="4">
    <source>
        <dbReference type="RefSeq" id="XP_027367006.1"/>
    </source>
</evidence>
<feature type="domain" description="AT3G52170-like helix-turn-helix" evidence="2">
    <location>
        <begin position="48"/>
        <end position="96"/>
    </location>
</feature>
<gene>
    <name evidence="4" type="primary">LOC113873185</name>
</gene>
<dbReference type="KEGG" id="aprc:113873185"/>
<evidence type="ECO:0000259" key="2">
    <source>
        <dbReference type="Pfam" id="PF25896"/>
    </source>
</evidence>
<dbReference type="AlphaFoldDB" id="A0A8B8ME83"/>
<organism evidence="3 4">
    <name type="scientific">Abrus precatorius</name>
    <name type="common">Indian licorice</name>
    <name type="synonym">Glycine abrus</name>
    <dbReference type="NCBI Taxonomy" id="3816"/>
    <lineage>
        <taxon>Eukaryota</taxon>
        <taxon>Viridiplantae</taxon>
        <taxon>Streptophyta</taxon>
        <taxon>Embryophyta</taxon>
        <taxon>Tracheophyta</taxon>
        <taxon>Spermatophyta</taxon>
        <taxon>Magnoliopsida</taxon>
        <taxon>eudicotyledons</taxon>
        <taxon>Gunneridae</taxon>
        <taxon>Pentapetalae</taxon>
        <taxon>rosids</taxon>
        <taxon>fabids</taxon>
        <taxon>Fabales</taxon>
        <taxon>Fabaceae</taxon>
        <taxon>Papilionoideae</taxon>
        <taxon>50 kb inversion clade</taxon>
        <taxon>NPAAA clade</taxon>
        <taxon>indigoferoid/millettioid clade</taxon>
        <taxon>Abreae</taxon>
        <taxon>Abrus</taxon>
    </lineage>
</organism>
<protein>
    <submittedName>
        <fullName evidence="4">Uncharacterized protein LOC113873185 isoform X1</fullName>
    </submittedName>
</protein>
<reference evidence="4" key="2">
    <citation type="submission" date="2025-08" db="UniProtKB">
        <authorList>
            <consortium name="RefSeq"/>
        </authorList>
    </citation>
    <scope>IDENTIFICATION</scope>
    <source>
        <tissue evidence="4">Young leaves</tissue>
    </source>
</reference>
<dbReference type="GeneID" id="113873185"/>
<feature type="compositionally biased region" description="Polar residues" evidence="1">
    <location>
        <begin position="436"/>
        <end position="456"/>
    </location>
</feature>
<keyword evidence="3" id="KW-1185">Reference proteome</keyword>
<dbReference type="InterPro" id="IPR058941">
    <property type="entry name" value="HTH_AT3G52170-like"/>
</dbReference>
<dbReference type="Proteomes" id="UP000694853">
    <property type="component" value="Unplaced"/>
</dbReference>
<dbReference type="PANTHER" id="PTHR34568:SF1">
    <property type="entry name" value="DNA BINDING PROTEIN"/>
    <property type="match status" value="1"/>
</dbReference>
<dbReference type="PANTHER" id="PTHR34568">
    <property type="entry name" value="RRM DOMAIN-CONTAINING PROTEIN"/>
    <property type="match status" value="1"/>
</dbReference>
<proteinExistence type="predicted"/>
<name>A0A8B8ME83_ABRPR</name>
<feature type="region of interest" description="Disordered" evidence="1">
    <location>
        <begin position="436"/>
        <end position="463"/>
    </location>
</feature>